<dbReference type="RefSeq" id="WP_213235113.1">
    <property type="nucleotide sequence ID" value="NZ_JAHBCL010000002.1"/>
</dbReference>
<dbReference type="EC" id="1.4.3.16" evidence="4"/>
<comment type="cofactor">
    <cofactor evidence="1">
        <name>FAD</name>
        <dbReference type="ChEBI" id="CHEBI:57692"/>
    </cofactor>
</comment>
<dbReference type="NCBIfam" id="NF004820">
    <property type="entry name" value="PRK06175.1"/>
    <property type="match status" value="1"/>
</dbReference>
<dbReference type="PRINTS" id="PR00368">
    <property type="entry name" value="FADPNR"/>
</dbReference>
<evidence type="ECO:0000256" key="3">
    <source>
        <dbReference type="ARBA" id="ARBA00008562"/>
    </source>
</evidence>
<feature type="domain" description="FAD-dependent oxidoreductase 2 FAD-binding" evidence="12">
    <location>
        <begin position="6"/>
        <end position="369"/>
    </location>
</feature>
<evidence type="ECO:0000256" key="1">
    <source>
        <dbReference type="ARBA" id="ARBA00001974"/>
    </source>
</evidence>
<dbReference type="Gene3D" id="3.50.50.60">
    <property type="entry name" value="FAD/NAD(P)-binding domain"/>
    <property type="match status" value="1"/>
</dbReference>
<comment type="similarity">
    <text evidence="3">Belongs to the FAD-dependent oxidoreductase 2 family. NadB subfamily.</text>
</comment>
<comment type="caution">
    <text evidence="13">The sequence shown here is derived from an EMBL/GenBank/DDBJ whole genome shotgun (WGS) entry which is preliminary data.</text>
</comment>
<accession>A0ABS5PK07</accession>
<proteinExistence type="inferred from homology"/>
<keyword evidence="9 13" id="KW-0560">Oxidoreductase</keyword>
<evidence type="ECO:0000313" key="13">
    <source>
        <dbReference type="EMBL" id="MBS7525326.1"/>
    </source>
</evidence>
<dbReference type="Proteomes" id="UP000746471">
    <property type="component" value="Unassembled WGS sequence"/>
</dbReference>
<keyword evidence="14" id="KW-1185">Reference proteome</keyword>
<evidence type="ECO:0000259" key="12">
    <source>
        <dbReference type="Pfam" id="PF00890"/>
    </source>
</evidence>
<reference evidence="13 14" key="1">
    <citation type="submission" date="2021-05" db="EMBL/GenBank/DDBJ databases">
        <title>Fusibacter ferrireducens sp. nov., an anaerobic, sulfur- and Fe-reducing bacterium isolated from the mangrove sediment.</title>
        <authorList>
            <person name="Qiu D."/>
        </authorList>
    </citation>
    <scope>NUCLEOTIDE SEQUENCE [LARGE SCALE GENOMIC DNA]</scope>
    <source>
        <strain evidence="13 14">DSM 12116</strain>
    </source>
</reference>
<evidence type="ECO:0000256" key="7">
    <source>
        <dbReference type="ARBA" id="ARBA00022642"/>
    </source>
</evidence>
<dbReference type="InterPro" id="IPR027477">
    <property type="entry name" value="Succ_DH/fumarate_Rdtase_cat_sf"/>
</dbReference>
<evidence type="ECO:0000256" key="8">
    <source>
        <dbReference type="ARBA" id="ARBA00022827"/>
    </source>
</evidence>
<comment type="pathway">
    <text evidence="2">Cofactor biosynthesis; NAD(+) biosynthesis; iminoaspartate from L-aspartate (oxidase route): step 1/1.</text>
</comment>
<sequence length="449" mass="49780">MYERADVVIVGTGVAGLYCALNLPDTIKVVILTKDAPEMSDSYLAQGGICVLSEKGDFDSFFEDTLKAGHYENNRQSVKMMIEKSPEVITDLMRYGVIFDREDGALHYTKEGAHTNARILHHKDMTGAEITSKLLRQVMMRPNIQVMSHTAMVDLLVDDRGCNGVVIRRENGACSIIGAGETVLATGGIGGLYSDSTNYAHLTGDGIAVAVKHGIALQNLHYIQFHPTALYEDKPGRRFLISESLRGEGAHLLNEKKERFVSELLPRDILTEKIKEQMALEGSKHVWLSTAHLGRERIMGRFPGIYEHCMEIGIDITKDCIPVTPAQHYFMGGIAVDLKSRTSMPHLYAVGETACNGVHGANRLASNSLLESIVFAREAAEAIVSGHLDHRQVKTQQSILSEIWKEKWLAKIDFAQYEDAEHMAEANRALVLSAIERNRKHGNRQIKCG</sequence>
<evidence type="ECO:0000256" key="6">
    <source>
        <dbReference type="ARBA" id="ARBA00022630"/>
    </source>
</evidence>
<dbReference type="InterPro" id="IPR005288">
    <property type="entry name" value="NadB"/>
</dbReference>
<dbReference type="InterPro" id="IPR036188">
    <property type="entry name" value="FAD/NAD-bd_sf"/>
</dbReference>
<organism evidence="13 14">
    <name type="scientific">Fusibacter paucivorans</name>
    <dbReference type="NCBI Taxonomy" id="76009"/>
    <lineage>
        <taxon>Bacteria</taxon>
        <taxon>Bacillati</taxon>
        <taxon>Bacillota</taxon>
        <taxon>Clostridia</taxon>
        <taxon>Eubacteriales</taxon>
        <taxon>Eubacteriales Family XII. Incertae Sedis</taxon>
        <taxon>Fusibacter</taxon>
    </lineage>
</organism>
<dbReference type="Gene3D" id="3.90.700.10">
    <property type="entry name" value="Succinate dehydrogenase/fumarate reductase flavoprotein, catalytic domain"/>
    <property type="match status" value="1"/>
</dbReference>
<evidence type="ECO:0000313" key="14">
    <source>
        <dbReference type="Proteomes" id="UP000746471"/>
    </source>
</evidence>
<dbReference type="InterPro" id="IPR003953">
    <property type="entry name" value="FAD-dep_OxRdtase_2_FAD-bd"/>
</dbReference>
<name>A0ABS5PK07_9FIRM</name>
<dbReference type="Pfam" id="PF00890">
    <property type="entry name" value="FAD_binding_2"/>
    <property type="match status" value="1"/>
</dbReference>
<keyword evidence="8" id="KW-0274">FAD</keyword>
<evidence type="ECO:0000256" key="4">
    <source>
        <dbReference type="ARBA" id="ARBA00012173"/>
    </source>
</evidence>
<evidence type="ECO:0000256" key="5">
    <source>
        <dbReference type="ARBA" id="ARBA00021901"/>
    </source>
</evidence>
<dbReference type="SUPFAM" id="SSF56425">
    <property type="entry name" value="Succinate dehydrogenase/fumarate reductase flavoprotein, catalytic domain"/>
    <property type="match status" value="1"/>
</dbReference>
<evidence type="ECO:0000256" key="10">
    <source>
        <dbReference type="ARBA" id="ARBA00030386"/>
    </source>
</evidence>
<keyword evidence="6" id="KW-0285">Flavoprotein</keyword>
<gene>
    <name evidence="13" type="ORF">KHM83_01400</name>
</gene>
<protein>
    <recommendedName>
        <fullName evidence="5">L-aspartate oxidase</fullName>
        <ecNumber evidence="4">1.4.3.16</ecNumber>
    </recommendedName>
    <alternativeName>
        <fullName evidence="10">Quinolinate synthase B</fullName>
    </alternativeName>
</protein>
<dbReference type="SUPFAM" id="SSF51905">
    <property type="entry name" value="FAD/NAD(P)-binding domain"/>
    <property type="match status" value="1"/>
</dbReference>
<dbReference type="GO" id="GO:0008734">
    <property type="term" value="F:L-aspartate oxidase activity"/>
    <property type="evidence" value="ECO:0007669"/>
    <property type="project" value="UniProtKB-EC"/>
</dbReference>
<evidence type="ECO:0000256" key="2">
    <source>
        <dbReference type="ARBA" id="ARBA00004950"/>
    </source>
</evidence>
<evidence type="ECO:0000256" key="9">
    <source>
        <dbReference type="ARBA" id="ARBA00023002"/>
    </source>
</evidence>
<keyword evidence="7" id="KW-0662">Pyridine nucleotide biosynthesis</keyword>
<comment type="catalytic activity">
    <reaction evidence="11">
        <text>L-aspartate + O2 = iminosuccinate + H2O2</text>
        <dbReference type="Rhea" id="RHEA:25876"/>
        <dbReference type="ChEBI" id="CHEBI:15379"/>
        <dbReference type="ChEBI" id="CHEBI:16240"/>
        <dbReference type="ChEBI" id="CHEBI:29991"/>
        <dbReference type="ChEBI" id="CHEBI:77875"/>
        <dbReference type="EC" id="1.4.3.16"/>
    </reaction>
    <physiologicalReaction direction="left-to-right" evidence="11">
        <dbReference type="Rhea" id="RHEA:25877"/>
    </physiologicalReaction>
</comment>
<evidence type="ECO:0000256" key="11">
    <source>
        <dbReference type="ARBA" id="ARBA00048305"/>
    </source>
</evidence>
<dbReference type="EMBL" id="JAHBCL010000002">
    <property type="protein sequence ID" value="MBS7525326.1"/>
    <property type="molecule type" value="Genomic_DNA"/>
</dbReference>
<dbReference type="PANTHER" id="PTHR42716:SF2">
    <property type="entry name" value="L-ASPARTATE OXIDASE, CHLOROPLASTIC"/>
    <property type="match status" value="1"/>
</dbReference>
<dbReference type="PANTHER" id="PTHR42716">
    <property type="entry name" value="L-ASPARTATE OXIDASE"/>
    <property type="match status" value="1"/>
</dbReference>